<keyword evidence="3" id="KW-1185">Reference proteome</keyword>
<dbReference type="Pfam" id="PF13480">
    <property type="entry name" value="Acetyltransf_6"/>
    <property type="match status" value="1"/>
</dbReference>
<protein>
    <recommendedName>
        <fullName evidence="1">BioF2-like acetyltransferase domain-containing protein</fullName>
    </recommendedName>
</protein>
<comment type="caution">
    <text evidence="2">The sequence shown here is derived from an EMBL/GenBank/DDBJ whole genome shotgun (WGS) entry which is preliminary data.</text>
</comment>
<feature type="domain" description="BioF2-like acetyltransferase" evidence="1">
    <location>
        <begin position="194"/>
        <end position="325"/>
    </location>
</feature>
<gene>
    <name evidence="2" type="ORF">ABID43_004658</name>
</gene>
<reference evidence="2 3" key="1">
    <citation type="submission" date="2024-06" db="EMBL/GenBank/DDBJ databases">
        <title>Genomic Encyclopedia of Type Strains, Phase IV (KMG-IV): sequencing the most valuable type-strain genomes for metagenomic binning, comparative biology and taxonomic classification.</title>
        <authorList>
            <person name="Goeker M."/>
        </authorList>
    </citation>
    <scope>NUCLEOTIDE SEQUENCE [LARGE SCALE GENOMIC DNA]</scope>
    <source>
        <strain evidence="2 3">DSM 21331</strain>
    </source>
</reference>
<dbReference type="SUPFAM" id="SSF55729">
    <property type="entry name" value="Acyl-CoA N-acyltransferases (Nat)"/>
    <property type="match status" value="1"/>
</dbReference>
<proteinExistence type="predicted"/>
<dbReference type="InterPro" id="IPR016181">
    <property type="entry name" value="Acyl_CoA_acyltransferase"/>
</dbReference>
<dbReference type="Proteomes" id="UP001549145">
    <property type="component" value="Unassembled WGS sequence"/>
</dbReference>
<dbReference type="EMBL" id="JBEPMM010000022">
    <property type="protein sequence ID" value="MET3695093.1"/>
    <property type="molecule type" value="Genomic_DNA"/>
</dbReference>
<accession>A0ABV2LB57</accession>
<name>A0ABV2LB57_9HYPH</name>
<dbReference type="Gene3D" id="3.40.630.30">
    <property type="match status" value="1"/>
</dbReference>
<organism evidence="2 3">
    <name type="scientific">Methylobacterium goesingense</name>
    <dbReference type="NCBI Taxonomy" id="243690"/>
    <lineage>
        <taxon>Bacteria</taxon>
        <taxon>Pseudomonadati</taxon>
        <taxon>Pseudomonadota</taxon>
        <taxon>Alphaproteobacteria</taxon>
        <taxon>Hyphomicrobiales</taxon>
        <taxon>Methylobacteriaceae</taxon>
        <taxon>Methylobacterium</taxon>
    </lineage>
</organism>
<dbReference type="RefSeq" id="WP_238280845.1">
    <property type="nucleotide sequence ID" value="NZ_BPQL01000102.1"/>
</dbReference>
<evidence type="ECO:0000259" key="1">
    <source>
        <dbReference type="Pfam" id="PF13480"/>
    </source>
</evidence>
<dbReference type="InterPro" id="IPR038740">
    <property type="entry name" value="BioF2-like_GNAT_dom"/>
</dbReference>
<evidence type="ECO:0000313" key="3">
    <source>
        <dbReference type="Proteomes" id="UP001549145"/>
    </source>
</evidence>
<evidence type="ECO:0000313" key="2">
    <source>
        <dbReference type="EMBL" id="MET3695093.1"/>
    </source>
</evidence>
<sequence length="402" mass="44681">MRQIRSRSVVTPDGLVVALRPLEANAPWIEAWRDLGRRPLVDNLFYDPDFALPASGAFGRGVQVALVGDRAPEEPGLHLLGAWPVRARRLRWGLPLILTMGWMHEFGIFGVPLLDAAEPARALDALFLGLRHLIGPRLMLTHVPTQGPFAELLSSWLDRNRLRHARFWAHERALLDLTGRDSVARTAYLAHLSSRKRRKLRQAWERLNADGPVSVETIRDPADLPAAIDDYIALESAGWKGRRGTAIADDPRQAAMMRAAIAAFGARGDVRIDCLRRDGRTLAAVVSFVTRKRLWSLKISYDASVARHSPGALAFHQLTQDIVADPAIASADSCAPPNYTLPETFWTERLALAHILVETRGGDPLFPLAARLERARAAANVRVKGWRDRLRARRQTDTGDPV</sequence>